<gene>
    <name evidence="3" type="ordered locus">Acid_0245</name>
</gene>
<reference evidence="3" key="1">
    <citation type="submission" date="2006-10" db="EMBL/GenBank/DDBJ databases">
        <title>Complete sequence of Solibacter usitatus Ellin6076.</title>
        <authorList>
            <consortium name="US DOE Joint Genome Institute"/>
            <person name="Copeland A."/>
            <person name="Lucas S."/>
            <person name="Lapidus A."/>
            <person name="Barry K."/>
            <person name="Detter J.C."/>
            <person name="Glavina del Rio T."/>
            <person name="Hammon N."/>
            <person name="Israni S."/>
            <person name="Dalin E."/>
            <person name="Tice H."/>
            <person name="Pitluck S."/>
            <person name="Thompson L.S."/>
            <person name="Brettin T."/>
            <person name="Bruce D."/>
            <person name="Han C."/>
            <person name="Tapia R."/>
            <person name="Gilna P."/>
            <person name="Schmutz J."/>
            <person name="Larimer F."/>
            <person name="Land M."/>
            <person name="Hauser L."/>
            <person name="Kyrpides N."/>
            <person name="Mikhailova N."/>
            <person name="Janssen P.H."/>
            <person name="Kuske C.R."/>
            <person name="Richardson P."/>
        </authorList>
    </citation>
    <scope>NUCLEOTIDE SEQUENCE</scope>
    <source>
        <strain evidence="3">Ellin6076</strain>
    </source>
</reference>
<dbReference type="PANTHER" id="PTHR43172">
    <property type="entry name" value="ADENYLOSUCCINATE LYASE"/>
    <property type="match status" value="1"/>
</dbReference>
<dbReference type="InterPro" id="IPR012789">
    <property type="entry name" value="Protocat_PcaB-like"/>
</dbReference>
<sequence length="427" mass="45397">MMFTRLVESLAATEAMSKVFSDTSVLQAMLDFEAALARAEARCGVIPASAVTAIAAAAIAEGFDLSELTRLSLRAGTPAIPLVKMLTARVRAIDPVAAGFVHWGATSQDVADTALVLLLRQAVPILQADHERTMAALHGLSERNAGAVMLGRTLLQPASPVTFGLKAAGWYAALRRGWDRVSSRFDEALCLQFGGASGTLASLDDRGMSVGEALASELALREPDAPWHGYRDRLAALMAALTIYTATLGKIALDVALLMQFEVGEAFEPGGEGRGGSSSMPQKRNPTACMLTLAAAKRVPGLLADFVVGMVVEHERALGGWQAEWPLVYGIVQSAAIALESMAEVCDGLNVDVAKMRANVESTKGAIFAERAVLLLTPELGREVARRQVEDAIRETGSPPDLPGLRDPEQYLGSAEAFRKRQMQGDK</sequence>
<dbReference type="InterPro" id="IPR022761">
    <property type="entry name" value="Fumarate_lyase_N"/>
</dbReference>
<name>Q02CF9_SOLUE</name>
<evidence type="ECO:0000313" key="3">
    <source>
        <dbReference type="EMBL" id="ABJ81257.1"/>
    </source>
</evidence>
<evidence type="ECO:0000256" key="1">
    <source>
        <dbReference type="ARBA" id="ARBA00034772"/>
    </source>
</evidence>
<dbReference type="EMBL" id="CP000473">
    <property type="protein sequence ID" value="ABJ81257.1"/>
    <property type="molecule type" value="Genomic_DNA"/>
</dbReference>
<dbReference type="PANTHER" id="PTHR43172:SF2">
    <property type="entry name" value="ADENYLOSUCCINATE LYASE C-TERMINAL DOMAIN-CONTAINING PROTEIN"/>
    <property type="match status" value="1"/>
</dbReference>
<dbReference type="InParanoid" id="Q02CF9"/>
<feature type="domain" description="Adenylosuccinate lyase C-terminal" evidence="2">
    <location>
        <begin position="364"/>
        <end position="423"/>
    </location>
</feature>
<dbReference type="InterPro" id="IPR000362">
    <property type="entry name" value="Fumarate_lyase_fam"/>
</dbReference>
<dbReference type="STRING" id="234267.Acid_0245"/>
<organism evidence="3">
    <name type="scientific">Solibacter usitatus (strain Ellin6076)</name>
    <dbReference type="NCBI Taxonomy" id="234267"/>
    <lineage>
        <taxon>Bacteria</taxon>
        <taxon>Pseudomonadati</taxon>
        <taxon>Acidobacteriota</taxon>
        <taxon>Terriglobia</taxon>
        <taxon>Bryobacterales</taxon>
        <taxon>Solibacteraceae</taxon>
        <taxon>Candidatus Solibacter</taxon>
    </lineage>
</organism>
<dbReference type="InterPro" id="IPR019468">
    <property type="entry name" value="AdenyloSucc_lyase_C"/>
</dbReference>
<comment type="similarity">
    <text evidence="1">Belongs to the class-II fumarase/aspartase family.</text>
</comment>
<dbReference type="EC" id="5.5.1.2" evidence="3"/>
<dbReference type="PRINTS" id="PR00145">
    <property type="entry name" value="ARGSUCLYASE"/>
</dbReference>
<dbReference type="Pfam" id="PF00206">
    <property type="entry name" value="Lyase_1"/>
    <property type="match status" value="1"/>
</dbReference>
<dbReference type="eggNOG" id="COG0015">
    <property type="taxonomic scope" value="Bacteria"/>
</dbReference>
<dbReference type="HOGENOM" id="CLU_030949_3_2_0"/>
<dbReference type="Gene3D" id="1.20.200.10">
    <property type="entry name" value="Fumarase/aspartase (Central domain)"/>
    <property type="match status" value="1"/>
</dbReference>
<dbReference type="InterPro" id="IPR020557">
    <property type="entry name" value="Fumarate_lyase_CS"/>
</dbReference>
<dbReference type="SMART" id="SM00998">
    <property type="entry name" value="ADSL_C"/>
    <property type="match status" value="1"/>
</dbReference>
<dbReference type="SUPFAM" id="SSF48557">
    <property type="entry name" value="L-aspartase-like"/>
    <property type="match status" value="1"/>
</dbReference>
<dbReference type="Gene3D" id="1.10.275.10">
    <property type="entry name" value="Fumarase/aspartase (N-terminal domain)"/>
    <property type="match status" value="1"/>
</dbReference>
<dbReference type="PROSITE" id="PS00163">
    <property type="entry name" value="FUMARATE_LYASES"/>
    <property type="match status" value="1"/>
</dbReference>
<dbReference type="NCBIfam" id="TIGR02426">
    <property type="entry name" value="protocat_pcaB"/>
    <property type="match status" value="1"/>
</dbReference>
<dbReference type="AlphaFoldDB" id="Q02CF9"/>
<dbReference type="GO" id="GO:0047472">
    <property type="term" value="F:3-carboxy-cis,cis-muconate cycloisomerase activity"/>
    <property type="evidence" value="ECO:0007669"/>
    <property type="project" value="UniProtKB-EC"/>
</dbReference>
<accession>Q02CF9</accession>
<dbReference type="InterPro" id="IPR024083">
    <property type="entry name" value="Fumarase/histidase_N"/>
</dbReference>
<dbReference type="PRINTS" id="PR00149">
    <property type="entry name" value="FUMRATELYASE"/>
</dbReference>
<evidence type="ECO:0000259" key="2">
    <source>
        <dbReference type="SMART" id="SM00998"/>
    </source>
</evidence>
<dbReference type="InterPro" id="IPR008948">
    <property type="entry name" value="L-Aspartase-like"/>
</dbReference>
<protein>
    <submittedName>
        <fullName evidence="3">3-carboxy-cis,cis-muconate cycloisomerase</fullName>
        <ecNumber evidence="3">5.5.1.2</ecNumber>
    </submittedName>
</protein>
<dbReference type="FunCoup" id="Q02CF9">
    <property type="interactions" value="637"/>
</dbReference>
<keyword evidence="3" id="KW-0413">Isomerase</keyword>
<proteinExistence type="inferred from homology"/>
<dbReference type="GO" id="GO:0016829">
    <property type="term" value="F:lyase activity"/>
    <property type="evidence" value="ECO:0007669"/>
    <property type="project" value="UniProtKB-ARBA"/>
</dbReference>
<dbReference type="KEGG" id="sus:Acid_0245"/>
<dbReference type="GO" id="GO:0019619">
    <property type="term" value="P:3,4-dihydroxybenzoate catabolic process"/>
    <property type="evidence" value="ECO:0007669"/>
    <property type="project" value="InterPro"/>
</dbReference>